<reference evidence="1" key="1">
    <citation type="submission" date="2021-02" db="EMBL/GenBank/DDBJ databases">
        <authorList>
            <person name="Nowell W R."/>
        </authorList>
    </citation>
    <scope>NUCLEOTIDE SEQUENCE</scope>
</reference>
<comment type="caution">
    <text evidence="1">The sequence shown here is derived from an EMBL/GenBank/DDBJ whole genome shotgun (WGS) entry which is preliminary data.</text>
</comment>
<organism evidence="1 2">
    <name type="scientific">Rotaria sordida</name>
    <dbReference type="NCBI Taxonomy" id="392033"/>
    <lineage>
        <taxon>Eukaryota</taxon>
        <taxon>Metazoa</taxon>
        <taxon>Spiralia</taxon>
        <taxon>Gnathifera</taxon>
        <taxon>Rotifera</taxon>
        <taxon>Eurotatoria</taxon>
        <taxon>Bdelloidea</taxon>
        <taxon>Philodinida</taxon>
        <taxon>Philodinidae</taxon>
        <taxon>Rotaria</taxon>
    </lineage>
</organism>
<accession>A0A819Q2B9</accession>
<evidence type="ECO:0000313" key="1">
    <source>
        <dbReference type="EMBL" id="CAF4027891.1"/>
    </source>
</evidence>
<gene>
    <name evidence="1" type="ORF">JBS370_LOCUS27799</name>
</gene>
<sequence>MAYFNLAINPKNAIKSKSSGGKSPIDLTDFHPSNDKAIGDDWDVQPGDVIAWSDYRADKTYFVDEQRHLLKNQDTSGSGYLTVPLSITRLFPSALKHYASLLESQSNLVAEIELGPTDSIFVEKFGSPLPETIRNRNDISYMYNPEEGTFYVTVGKNETHEFPLDGTKTKDIVDYVEVSNEKKAAFIVTFNIQGEETYKKWPGRLSSNLLPAGWSCEQHGSLSGGSHSSKGAWKLQGPEKSKEAALEIAKKYYDGFGVNIN</sequence>
<name>A0A819Q2B9_9BILA</name>
<proteinExistence type="predicted"/>
<dbReference type="EMBL" id="CAJOBD010005337">
    <property type="protein sequence ID" value="CAF4027891.1"/>
    <property type="molecule type" value="Genomic_DNA"/>
</dbReference>
<evidence type="ECO:0000313" key="2">
    <source>
        <dbReference type="Proteomes" id="UP000663836"/>
    </source>
</evidence>
<protein>
    <submittedName>
        <fullName evidence="1">Uncharacterized protein</fullName>
    </submittedName>
</protein>
<dbReference type="Proteomes" id="UP000663836">
    <property type="component" value="Unassembled WGS sequence"/>
</dbReference>
<dbReference type="AlphaFoldDB" id="A0A819Q2B9"/>